<sequence>MAQKPRLAKRALALLLAAMMAVSSFQVTTYAADSSMTVTGGSAGLIDDPLSGETGSGWDNIEVIPPVDEGTENPDEGEKPDPDPEAPGDGENPDPEIPGEGEDPDTDPEVPGEGENPEVPEEGEKPETDPENPDQNLPETPEGGEQPDQDLPEGNGQTPAVPGEGTEPPAVNGVELPWAANLRAAAEATMAMPVPLGAGDGGGGVVEFTPYNWGGAGDGSNLTWIGGYYFYADLYRITYDGEDAFCAEFNGQQPGGNYVQDSEGNDEQIKKILASYEASSKNRADYIAAQSLIWAELLSSSVTDWGASGANEDLLDPDVDTSNVRYWIYTNTDVPHTQNIIVYTIGQPVENRYAFKIIKKNEEGATLSGATFSVTGPSGFNKTGLKTNNKGEIMVYINEVGEYTVSETAPPTGYQLSDTPSQVVDVKEENTPQNPAEVTFVNPKGEDTPDGDIVTEVHQSKTYEYSDAIGQITIRKEDQDGRPLDGAQFKITVKFSDGSEQVTEGWEVDGGSRLFTWTHPENNHDPATVIVEETKAPKYYELDPTPKTETVSPTYTRVTHVETWTVTIVTNVDEEGNISTERTESEPQVEEFSDFVEGDREVTVTFVNTRDSGDIIVTKRDANTGEVLAGAVIHLKGADLGGVDEGASSIDRTLTTDENGQARFENLPAGTYTIQESQPPAGYTLNDQIQTVPLQSGDVVDVEIRNYKKDGLFIRKVDQDGKPLAGAVFELRRGSGEVLIRDVTNENGLIYRGNLSTDTYIIEEIQAPTGFLLDENPIQSIYISTEDDNKEYTVTFVNKKKPAIEVIKVDGNDSTIKLEGAVFRITDTITNQYWDIETGEDGTALLENLELGRAYIVEERQSPAGYGNSGYRQEIVLQECRTHTVEVKNFKNPSLIIEKRDVDTMKPLGGAQFRIEKANGELIGTYTTDENGKIEITETEGLMEETVFVTETKAPDGYVLDTTRHAVNLTAGQSTTVTLTNTSKPGLEIIKKDSLTGKPVAGARFNVKQLLNASGEKDLGEYTTSASGTFFIPDLAPGRYLVTETQAAEGYILDPTPQIVEVEGGKLNILEVYNTPYSDLRIVKIDAETRQVLEGAVFKIYDHDRLEIGTYTTNAQGEIFCGSLPSGTVYIQEQKAPSGFVLDNTVKMVELVGGKTTTVEIKNAPMGTLRILKVDAVTGEPLYGATFLLYDSKDNLLGEFTTDQNGLIIFGSSLQSGTYKLREIEAPKDHVLDDTVYTVKVKSGSTTELKIENEPATGNIQIVKVSSGYNEITGDKKGDGLEGAVFDIFNENLEKVDRIVTDRDGIATSKDLPLGKFVIREVQSPKYFYTDGKPFYAELKVSGDLVRFRVENTPVDLEVAVEKSGVAETMSGEVIRYTFPVVANRSNCELDDFYWRDQLPTDAVRIQSLNTGTWSNDLTYDVYIKTNKKSGWQRIERNLHSNVEYNIDLTANALGLASTEYVTDFKLEFGTVPAGFTSETEPYIKVQVNEGLEDGYRFTNTTDVGGRRNGEWVYDRDTWITVVYKGEPGQGGSSGGKKPLPQTGGPNFFEQYPEYRKYIENGADTQAV</sequence>
<comment type="similarity">
    <text evidence="1">Belongs to the serine-aspartate repeat-containing protein (SDr) family.</text>
</comment>
<keyword evidence="2" id="KW-0964">Secreted</keyword>
<dbReference type="SUPFAM" id="SSF49478">
    <property type="entry name" value="Cna protein B-type domain"/>
    <property type="match status" value="5"/>
</dbReference>
<dbReference type="PANTHER" id="PTHR36108">
    <property type="entry name" value="COLOSSIN-B-RELATED"/>
    <property type="match status" value="1"/>
</dbReference>
<feature type="domain" description="SpaA-like prealbumin fold" evidence="6">
    <location>
        <begin position="987"/>
        <end position="1074"/>
    </location>
</feature>
<feature type="domain" description="SpaA-like prealbumin fold" evidence="6">
    <location>
        <begin position="1275"/>
        <end position="1352"/>
    </location>
</feature>
<feature type="domain" description="SpaA-like prealbumin fold" evidence="6">
    <location>
        <begin position="894"/>
        <end position="982"/>
    </location>
</feature>
<feature type="signal peptide" evidence="5">
    <location>
        <begin position="1"/>
        <end position="31"/>
    </location>
</feature>
<feature type="domain" description="SpaA-like prealbumin fold" evidence="6">
    <location>
        <begin position="1167"/>
        <end position="1254"/>
    </location>
</feature>
<reference evidence="7 8" key="1">
    <citation type="journal article" date="2021" name="Sci. Rep.">
        <title>The distribution of antibiotic resistance genes in chicken gut microbiota commensals.</title>
        <authorList>
            <person name="Juricova H."/>
            <person name="Matiasovicova J."/>
            <person name="Kubasova T."/>
            <person name="Cejkova D."/>
            <person name="Rychlik I."/>
        </authorList>
    </citation>
    <scope>NUCLEOTIDE SEQUENCE [LARGE SCALE GENOMIC DNA]</scope>
    <source>
        <strain evidence="7 8">An564</strain>
    </source>
</reference>
<feature type="domain" description="SpaA-like prealbumin fold" evidence="6">
    <location>
        <begin position="613"/>
        <end position="708"/>
    </location>
</feature>
<evidence type="ECO:0000256" key="4">
    <source>
        <dbReference type="SAM" id="MobiDB-lite"/>
    </source>
</evidence>
<evidence type="ECO:0000256" key="2">
    <source>
        <dbReference type="ARBA" id="ARBA00022525"/>
    </source>
</evidence>
<evidence type="ECO:0000256" key="3">
    <source>
        <dbReference type="ARBA" id="ARBA00022729"/>
    </source>
</evidence>
<comment type="caution">
    <text evidence="7">The sequence shown here is derived from an EMBL/GenBank/DDBJ whole genome shotgun (WGS) entry which is preliminary data.</text>
</comment>
<evidence type="ECO:0000256" key="1">
    <source>
        <dbReference type="ARBA" id="ARBA00007257"/>
    </source>
</evidence>
<protein>
    <recommendedName>
        <fullName evidence="6">SpaA-like prealbumin fold domain-containing protein</fullName>
    </recommendedName>
</protein>
<organism evidence="7 8">
    <name type="scientific">Hydrogenoanaerobacterium saccharovorans</name>
    <dbReference type="NCBI Taxonomy" id="474960"/>
    <lineage>
        <taxon>Bacteria</taxon>
        <taxon>Bacillati</taxon>
        <taxon>Bacillota</taxon>
        <taxon>Clostridia</taxon>
        <taxon>Eubacteriales</taxon>
        <taxon>Oscillospiraceae</taxon>
        <taxon>Hydrogenoanaerobacterium</taxon>
    </lineage>
</organism>
<keyword evidence="3 5" id="KW-0732">Signal</keyword>
<feature type="domain" description="SpaA-like prealbumin fold" evidence="6">
    <location>
        <begin position="355"/>
        <end position="431"/>
    </location>
</feature>
<feature type="compositionally biased region" description="Acidic residues" evidence="4">
    <location>
        <begin position="83"/>
        <end position="121"/>
    </location>
</feature>
<dbReference type="Gene3D" id="2.60.40.10">
    <property type="entry name" value="Immunoglobulins"/>
    <property type="match status" value="10"/>
</dbReference>
<accession>A0ABS2GQ69</accession>
<evidence type="ECO:0000313" key="7">
    <source>
        <dbReference type="EMBL" id="MBM6924121.1"/>
    </source>
</evidence>
<feature type="region of interest" description="Disordered" evidence="4">
    <location>
        <begin position="1526"/>
        <end position="1545"/>
    </location>
</feature>
<feature type="chain" id="PRO_5046470665" description="SpaA-like prealbumin fold domain-containing protein" evidence="5">
    <location>
        <begin position="32"/>
        <end position="1568"/>
    </location>
</feature>
<evidence type="ECO:0000259" key="6">
    <source>
        <dbReference type="Pfam" id="PF17802"/>
    </source>
</evidence>
<feature type="domain" description="SpaA-like prealbumin fold" evidence="6">
    <location>
        <begin position="470"/>
        <end position="552"/>
    </location>
</feature>
<feature type="domain" description="SpaA-like prealbumin fold" evidence="6">
    <location>
        <begin position="1079"/>
        <end position="1164"/>
    </location>
</feature>
<dbReference type="RefSeq" id="WP_204721841.1">
    <property type="nucleotide sequence ID" value="NZ_JACSNR010000010.1"/>
</dbReference>
<dbReference type="InterPro" id="IPR041033">
    <property type="entry name" value="SpaA_PFL_dom_1"/>
</dbReference>
<dbReference type="InterPro" id="IPR013783">
    <property type="entry name" value="Ig-like_fold"/>
</dbReference>
<evidence type="ECO:0000313" key="8">
    <source>
        <dbReference type="Proteomes" id="UP000724149"/>
    </source>
</evidence>
<evidence type="ECO:0000256" key="5">
    <source>
        <dbReference type="SAM" id="SignalP"/>
    </source>
</evidence>
<gene>
    <name evidence="7" type="ORF">H9X81_10540</name>
</gene>
<dbReference type="EMBL" id="JACSNR010000010">
    <property type="protein sequence ID" value="MBM6924121.1"/>
    <property type="molecule type" value="Genomic_DNA"/>
</dbReference>
<keyword evidence="8" id="KW-1185">Reference proteome</keyword>
<dbReference type="Proteomes" id="UP000724149">
    <property type="component" value="Unassembled WGS sequence"/>
</dbReference>
<feature type="domain" description="SpaA-like prealbumin fold" evidence="6">
    <location>
        <begin position="713"/>
        <end position="799"/>
    </location>
</feature>
<feature type="domain" description="SpaA-like prealbumin fold" evidence="6">
    <location>
        <begin position="804"/>
        <end position="889"/>
    </location>
</feature>
<proteinExistence type="inferred from homology"/>
<dbReference type="Pfam" id="PF17802">
    <property type="entry name" value="SpaA"/>
    <property type="match status" value="10"/>
</dbReference>
<dbReference type="PANTHER" id="PTHR36108:SF13">
    <property type="entry name" value="COLOSSIN-B-RELATED"/>
    <property type="match status" value="1"/>
</dbReference>
<name>A0ABS2GQ69_9FIRM</name>
<feature type="region of interest" description="Disordered" evidence="4">
    <location>
        <begin position="47"/>
        <end position="172"/>
    </location>
</feature>